<comment type="caution">
    <text evidence="1">The sequence shown here is derived from an EMBL/GenBank/DDBJ whole genome shotgun (WGS) entry which is preliminary data.</text>
</comment>
<sequence length="217" mass="23502">MTRRRFTPAFGFRGQGCTALHASLRLAGRRGARWGRVPHSAELTRGARGCSERAPPAHERGYDVQQRSAHGRTLLQHQHSAELCSQGCAAVRHLPSQVTSWALRAAKAAALACWSHCGGCGGAVISKTLKADAQKMPHHCAEPWHKRHVTAVPTRCYADAVLRERTGYASSPDTRSSSVTSMQGQCITALAGRSSICVTDDWPIHPLAYVRMALSLS</sequence>
<evidence type="ECO:0000313" key="1">
    <source>
        <dbReference type="EMBL" id="KAG5179403.1"/>
    </source>
</evidence>
<reference evidence="1" key="1">
    <citation type="submission" date="2021-02" db="EMBL/GenBank/DDBJ databases">
        <title>First Annotated Genome of the Yellow-green Alga Tribonema minus.</title>
        <authorList>
            <person name="Mahan K.M."/>
        </authorList>
    </citation>
    <scope>NUCLEOTIDE SEQUENCE</scope>
    <source>
        <strain evidence="1">UTEX B ZZ1240</strain>
    </source>
</reference>
<dbReference type="EMBL" id="JAFCMP010000468">
    <property type="protein sequence ID" value="KAG5179403.1"/>
    <property type="molecule type" value="Genomic_DNA"/>
</dbReference>
<evidence type="ECO:0000313" key="2">
    <source>
        <dbReference type="Proteomes" id="UP000664859"/>
    </source>
</evidence>
<dbReference type="Proteomes" id="UP000664859">
    <property type="component" value="Unassembled WGS sequence"/>
</dbReference>
<gene>
    <name evidence="1" type="ORF">JKP88DRAFT_224189</name>
</gene>
<feature type="non-terminal residue" evidence="1">
    <location>
        <position position="217"/>
    </location>
</feature>
<protein>
    <submittedName>
        <fullName evidence="1">Uncharacterized protein</fullName>
    </submittedName>
</protein>
<organism evidence="1 2">
    <name type="scientific">Tribonema minus</name>
    <dbReference type="NCBI Taxonomy" id="303371"/>
    <lineage>
        <taxon>Eukaryota</taxon>
        <taxon>Sar</taxon>
        <taxon>Stramenopiles</taxon>
        <taxon>Ochrophyta</taxon>
        <taxon>PX clade</taxon>
        <taxon>Xanthophyceae</taxon>
        <taxon>Tribonematales</taxon>
        <taxon>Tribonemataceae</taxon>
        <taxon>Tribonema</taxon>
    </lineage>
</organism>
<accession>A0A835YZF1</accession>
<name>A0A835YZF1_9STRA</name>
<dbReference type="AlphaFoldDB" id="A0A835YZF1"/>
<proteinExistence type="predicted"/>
<keyword evidence="2" id="KW-1185">Reference proteome</keyword>